<dbReference type="PANTHER" id="PTHR46539">
    <property type="entry name" value="E3 UBIQUITIN-PROTEIN LIGASE ATL42"/>
    <property type="match status" value="1"/>
</dbReference>
<evidence type="ECO:0000313" key="12">
    <source>
        <dbReference type="EMBL" id="CAK9875196.1"/>
    </source>
</evidence>
<dbReference type="InterPro" id="IPR013083">
    <property type="entry name" value="Znf_RING/FYVE/PHD"/>
</dbReference>
<evidence type="ECO:0000313" key="13">
    <source>
        <dbReference type="Proteomes" id="UP001497522"/>
    </source>
</evidence>
<keyword evidence="2 10" id="KW-0812">Transmembrane</keyword>
<evidence type="ECO:0000256" key="6">
    <source>
        <dbReference type="ARBA" id="ARBA00022989"/>
    </source>
</evidence>
<gene>
    <name evidence="12" type="ORF">CSSPJE1EN2_LOCUS17445</name>
</gene>
<keyword evidence="3" id="KW-0479">Metal-binding</keyword>
<evidence type="ECO:0000259" key="11">
    <source>
        <dbReference type="PROSITE" id="PS50089"/>
    </source>
</evidence>
<keyword evidence="4 8" id="KW-0863">Zinc-finger</keyword>
<comment type="subcellular location">
    <subcellularLocation>
        <location evidence="1">Membrane</location>
    </subcellularLocation>
</comment>
<organism evidence="12 13">
    <name type="scientific">Sphagnum jensenii</name>
    <dbReference type="NCBI Taxonomy" id="128206"/>
    <lineage>
        <taxon>Eukaryota</taxon>
        <taxon>Viridiplantae</taxon>
        <taxon>Streptophyta</taxon>
        <taxon>Embryophyta</taxon>
        <taxon>Bryophyta</taxon>
        <taxon>Sphagnophytina</taxon>
        <taxon>Sphagnopsida</taxon>
        <taxon>Sphagnales</taxon>
        <taxon>Sphagnaceae</taxon>
        <taxon>Sphagnum</taxon>
    </lineage>
</organism>
<reference evidence="12" key="1">
    <citation type="submission" date="2024-03" db="EMBL/GenBank/DDBJ databases">
        <authorList>
            <consortium name="ELIXIR-Norway"/>
            <consortium name="Elixir Norway"/>
        </authorList>
    </citation>
    <scope>NUCLEOTIDE SEQUENCE</scope>
</reference>
<dbReference type="PROSITE" id="PS50089">
    <property type="entry name" value="ZF_RING_2"/>
    <property type="match status" value="1"/>
</dbReference>
<dbReference type="SMART" id="SM00184">
    <property type="entry name" value="RING"/>
    <property type="match status" value="1"/>
</dbReference>
<dbReference type="PANTHER" id="PTHR46539:SF1">
    <property type="entry name" value="E3 UBIQUITIN-PROTEIN LIGASE ATL42"/>
    <property type="match status" value="1"/>
</dbReference>
<accession>A0ABP1BHY1</accession>
<keyword evidence="7 10" id="KW-0472">Membrane</keyword>
<name>A0ABP1BHY1_9BRYO</name>
<keyword evidence="6 10" id="KW-1133">Transmembrane helix</keyword>
<feature type="domain" description="RING-type" evidence="11">
    <location>
        <begin position="126"/>
        <end position="168"/>
    </location>
</feature>
<protein>
    <recommendedName>
        <fullName evidence="11">RING-type domain-containing protein</fullName>
    </recommendedName>
</protein>
<evidence type="ECO:0000256" key="7">
    <source>
        <dbReference type="ARBA" id="ARBA00023136"/>
    </source>
</evidence>
<dbReference type="Gene3D" id="3.30.40.10">
    <property type="entry name" value="Zinc/RING finger domain, C3HC4 (zinc finger)"/>
    <property type="match status" value="1"/>
</dbReference>
<evidence type="ECO:0000256" key="8">
    <source>
        <dbReference type="PROSITE-ProRule" id="PRU00175"/>
    </source>
</evidence>
<evidence type="ECO:0000256" key="5">
    <source>
        <dbReference type="ARBA" id="ARBA00022833"/>
    </source>
</evidence>
<feature type="transmembrane region" description="Helical" evidence="10">
    <location>
        <begin position="44"/>
        <end position="66"/>
    </location>
</feature>
<dbReference type="InterPro" id="IPR001841">
    <property type="entry name" value="Znf_RING"/>
</dbReference>
<dbReference type="EMBL" id="OZ023705">
    <property type="protein sequence ID" value="CAK9875196.1"/>
    <property type="molecule type" value="Genomic_DNA"/>
</dbReference>
<proteinExistence type="predicted"/>
<evidence type="ECO:0000256" key="10">
    <source>
        <dbReference type="SAM" id="Phobius"/>
    </source>
</evidence>
<keyword evidence="13" id="KW-1185">Reference proteome</keyword>
<sequence>MQEKSFLRAQILAITFRVLARNFWKSGGESPSVGTHTLSSSFRPSIAVIIGVLTTMFSLTFLLLLYAKHCKRSNLFGDRGTGVPDEPLAAPYSVPRSNSGIDRLLVEALPMFTFASLQGLKEGLECAVCLCRYEDNEILRLLPKCKHAFHVDCVDLWLASHSTCPLCRHCVSSEDLTLVEDSVASRHSVIVPQDNVDRVVLSLKPESSKRRDGLLLGDPHVDHIIETKPLTSGRRLGHRIIISDVVMRERWSDFAARDVLLLNTQLLFGLNERLSVSRMSSCSRNDLLSPLNLRTSPNRPEFILVDGKRLSTRIDQRSLSDLTSVERVADSRKKDQVGIRSSDGPQNTDNERTRQWLSIARKTLNRLVGREKRIPSSIGLQPKV</sequence>
<dbReference type="CDD" id="cd16461">
    <property type="entry name" value="RING-H2_EL5-like"/>
    <property type="match status" value="1"/>
</dbReference>
<feature type="region of interest" description="Disordered" evidence="9">
    <location>
        <begin position="333"/>
        <end position="354"/>
    </location>
</feature>
<dbReference type="Pfam" id="PF13639">
    <property type="entry name" value="zf-RING_2"/>
    <property type="match status" value="1"/>
</dbReference>
<keyword evidence="5" id="KW-0862">Zinc</keyword>
<evidence type="ECO:0000256" key="9">
    <source>
        <dbReference type="SAM" id="MobiDB-lite"/>
    </source>
</evidence>
<evidence type="ECO:0000256" key="2">
    <source>
        <dbReference type="ARBA" id="ARBA00022692"/>
    </source>
</evidence>
<evidence type="ECO:0000256" key="1">
    <source>
        <dbReference type="ARBA" id="ARBA00004370"/>
    </source>
</evidence>
<dbReference type="SUPFAM" id="SSF57850">
    <property type="entry name" value="RING/U-box"/>
    <property type="match status" value="1"/>
</dbReference>
<evidence type="ECO:0000256" key="4">
    <source>
        <dbReference type="ARBA" id="ARBA00022771"/>
    </source>
</evidence>
<dbReference type="Proteomes" id="UP001497522">
    <property type="component" value="Chromosome 4"/>
</dbReference>
<evidence type="ECO:0000256" key="3">
    <source>
        <dbReference type="ARBA" id="ARBA00022723"/>
    </source>
</evidence>